<evidence type="ECO:0000256" key="1">
    <source>
        <dbReference type="ARBA" id="ARBA00022490"/>
    </source>
</evidence>
<organism evidence="8">
    <name type="scientific">hydrocarbon metagenome</name>
    <dbReference type="NCBI Taxonomy" id="938273"/>
    <lineage>
        <taxon>unclassified sequences</taxon>
        <taxon>metagenomes</taxon>
        <taxon>ecological metagenomes</taxon>
    </lineage>
</organism>
<dbReference type="GO" id="GO:0004827">
    <property type="term" value="F:proline-tRNA ligase activity"/>
    <property type="evidence" value="ECO:0007669"/>
    <property type="project" value="UniProtKB-EC"/>
</dbReference>
<dbReference type="Gene3D" id="3.40.50.800">
    <property type="entry name" value="Anticodon-binding domain"/>
    <property type="match status" value="1"/>
</dbReference>
<dbReference type="Pfam" id="PF03129">
    <property type="entry name" value="HGTP_anticodon"/>
    <property type="match status" value="1"/>
</dbReference>
<dbReference type="GO" id="GO:0006433">
    <property type="term" value="P:prolyl-tRNA aminoacylation"/>
    <property type="evidence" value="ECO:0007669"/>
    <property type="project" value="TreeGrafter"/>
</dbReference>
<dbReference type="FunFam" id="3.40.50.800:FF:000011">
    <property type="entry name" value="Proline--tRNA ligase"/>
    <property type="match status" value="1"/>
</dbReference>
<dbReference type="EMBL" id="LNQE01000889">
    <property type="protein sequence ID" value="KUG23729.1"/>
    <property type="molecule type" value="Genomic_DNA"/>
</dbReference>
<gene>
    <name evidence="8" type="ORF">ASZ90_006455</name>
</gene>
<evidence type="ECO:0000256" key="5">
    <source>
        <dbReference type="ARBA" id="ARBA00022917"/>
    </source>
</evidence>
<dbReference type="InterPro" id="IPR036621">
    <property type="entry name" value="Anticodon-bd_dom_sf"/>
</dbReference>
<keyword evidence="6 8" id="KW-0030">Aminoacyl-tRNA synthetase</keyword>
<keyword evidence="4" id="KW-0067">ATP-binding</keyword>
<dbReference type="Gene3D" id="3.30.930.10">
    <property type="entry name" value="Bira Bifunctional Protein, Domain 2"/>
    <property type="match status" value="1"/>
</dbReference>
<evidence type="ECO:0000256" key="2">
    <source>
        <dbReference type="ARBA" id="ARBA00022598"/>
    </source>
</evidence>
<dbReference type="AlphaFoldDB" id="A0A0W8FSF7"/>
<evidence type="ECO:0000313" key="8">
    <source>
        <dbReference type="EMBL" id="KUG23729.1"/>
    </source>
</evidence>
<evidence type="ECO:0000256" key="4">
    <source>
        <dbReference type="ARBA" id="ARBA00022840"/>
    </source>
</evidence>
<keyword evidence="3" id="KW-0547">Nucleotide-binding</keyword>
<dbReference type="GO" id="GO:0005524">
    <property type="term" value="F:ATP binding"/>
    <property type="evidence" value="ECO:0007669"/>
    <property type="project" value="UniProtKB-KW"/>
</dbReference>
<dbReference type="InterPro" id="IPR045864">
    <property type="entry name" value="aa-tRNA-synth_II/BPL/LPL"/>
</dbReference>
<comment type="caution">
    <text evidence="8">The sequence shown here is derived from an EMBL/GenBank/DDBJ whole genome shotgun (WGS) entry which is preliminary data.</text>
</comment>
<proteinExistence type="predicted"/>
<reference evidence="8" key="1">
    <citation type="journal article" date="2015" name="Proc. Natl. Acad. Sci. U.S.A.">
        <title>Networks of energetic and metabolic interactions define dynamics in microbial communities.</title>
        <authorList>
            <person name="Embree M."/>
            <person name="Liu J.K."/>
            <person name="Al-Bassam M.M."/>
            <person name="Zengler K."/>
        </authorList>
    </citation>
    <scope>NUCLEOTIDE SEQUENCE</scope>
</reference>
<dbReference type="InterPro" id="IPR044140">
    <property type="entry name" value="ProRS_anticodon_short"/>
</dbReference>
<dbReference type="SUPFAM" id="SSF52954">
    <property type="entry name" value="Class II aaRS ABD-related"/>
    <property type="match status" value="1"/>
</dbReference>
<dbReference type="PANTHER" id="PTHR42753">
    <property type="entry name" value="MITOCHONDRIAL RIBOSOME PROTEIN L39/PROLYL-TRNA LIGASE FAMILY MEMBER"/>
    <property type="match status" value="1"/>
</dbReference>
<dbReference type="CDD" id="cd00861">
    <property type="entry name" value="ProRS_anticodon_short"/>
    <property type="match status" value="1"/>
</dbReference>
<name>A0A0W8FSF7_9ZZZZ</name>
<evidence type="ECO:0000256" key="6">
    <source>
        <dbReference type="ARBA" id="ARBA00023146"/>
    </source>
</evidence>
<evidence type="ECO:0000259" key="7">
    <source>
        <dbReference type="Pfam" id="PF03129"/>
    </source>
</evidence>
<dbReference type="PANTHER" id="PTHR42753:SF2">
    <property type="entry name" value="PROLINE--TRNA LIGASE"/>
    <property type="match status" value="1"/>
</dbReference>
<dbReference type="GO" id="GO:0005829">
    <property type="term" value="C:cytosol"/>
    <property type="evidence" value="ECO:0007669"/>
    <property type="project" value="TreeGrafter"/>
</dbReference>
<protein>
    <submittedName>
        <fullName evidence="8">Prolyl-trna synthetase, bacterial type</fullName>
        <ecNumber evidence="8">6.1.1.15</ecNumber>
    </submittedName>
</protein>
<dbReference type="InterPro" id="IPR050062">
    <property type="entry name" value="Pro-tRNA_synthetase"/>
</dbReference>
<dbReference type="InterPro" id="IPR004154">
    <property type="entry name" value="Anticodon-bd"/>
</dbReference>
<accession>A0A0W8FSF7</accession>
<keyword evidence="5" id="KW-0648">Protein biosynthesis</keyword>
<keyword evidence="2 8" id="KW-0436">Ligase</keyword>
<dbReference type="EC" id="6.1.1.15" evidence="8"/>
<sequence>MKAAFLDKDGQEKIMIMGCYGIGIGRTMAASIEQSHDENGIIWPMALAPYQVIITPVNVNEEEVMKSAEGIYKSMLDDNIEVIFDDRDERAGVKFKDADLIGVPLRVVVGQKNLVHGKVELKIRKTGENKLYALEEIVQQVKQIIDQELQYSE</sequence>
<evidence type="ECO:0000256" key="3">
    <source>
        <dbReference type="ARBA" id="ARBA00022741"/>
    </source>
</evidence>
<feature type="domain" description="Anticodon-binding" evidence="7">
    <location>
        <begin position="51"/>
        <end position="143"/>
    </location>
</feature>
<dbReference type="SUPFAM" id="SSF55681">
    <property type="entry name" value="Class II aaRS and biotin synthetases"/>
    <property type="match status" value="1"/>
</dbReference>
<keyword evidence="1" id="KW-0963">Cytoplasm</keyword>